<dbReference type="EMBL" id="KN880510">
    <property type="protein sequence ID" value="KIY68073.1"/>
    <property type="molecule type" value="Genomic_DNA"/>
</dbReference>
<dbReference type="OrthoDB" id="411524at2759"/>
<dbReference type="InterPro" id="IPR029044">
    <property type="entry name" value="Nucleotide-diphossugar_trans"/>
</dbReference>
<keyword evidence="6" id="KW-0325">Glycoprotein</keyword>
<dbReference type="GO" id="GO:0015020">
    <property type="term" value="F:glucuronosyltransferase activity"/>
    <property type="evidence" value="ECO:0007669"/>
    <property type="project" value="TreeGrafter"/>
</dbReference>
<accession>A0A0D7BC25</accession>
<keyword evidence="7" id="KW-0808">Transferase</keyword>
<sequence length="341" mass="39386">MSKAFSSSFSPSEIIPYYYRASRNNDRRDITITTLITSNRLRVFERLVERYRGPISVTMHIMNDTAHVQGVLAALHASYASSPLMSQYVDIHLVIDSFDRQFNTWRNIARLFARTDYVMMLDVDFYLCTEFRKAILQSRPLMELLDEGQAAFVVPAFEYASHEDGTDPMKFPDNKESLISLVKSKKIGVFHASWPGGHNSTDYHKFYKAHPGEVYRVTAYQAAYEPYVIFKTDGPPWCDERFVGYGGNKAACLYEMYLSGIDFYVLADHFLIHQNHKYPQTIRKNERKFNRKIYTDFKEETCLRYLKVYHETGVLNGPRGANVVEECRKMKGISSAAARVS</sequence>
<organism evidence="7 8">
    <name type="scientific">Cylindrobasidium torrendii FP15055 ss-10</name>
    <dbReference type="NCBI Taxonomy" id="1314674"/>
    <lineage>
        <taxon>Eukaryota</taxon>
        <taxon>Fungi</taxon>
        <taxon>Dikarya</taxon>
        <taxon>Basidiomycota</taxon>
        <taxon>Agaricomycotina</taxon>
        <taxon>Agaricomycetes</taxon>
        <taxon>Agaricomycetidae</taxon>
        <taxon>Agaricales</taxon>
        <taxon>Marasmiineae</taxon>
        <taxon>Physalacriaceae</taxon>
        <taxon>Cylindrobasidium</taxon>
    </lineage>
</organism>
<dbReference type="STRING" id="1314674.A0A0D7BC25"/>
<dbReference type="GO" id="GO:0042285">
    <property type="term" value="F:xylosyltransferase activity"/>
    <property type="evidence" value="ECO:0007669"/>
    <property type="project" value="TreeGrafter"/>
</dbReference>
<dbReference type="PANTHER" id="PTHR12270">
    <property type="entry name" value="GLYCOSYLTRANSFERASE-RELATED"/>
    <property type="match status" value="1"/>
</dbReference>
<evidence type="ECO:0000256" key="5">
    <source>
        <dbReference type="ARBA" id="ARBA00023136"/>
    </source>
</evidence>
<dbReference type="GO" id="GO:0035269">
    <property type="term" value="P:protein O-linked glycosylation via mannose"/>
    <property type="evidence" value="ECO:0007669"/>
    <property type="project" value="TreeGrafter"/>
</dbReference>
<dbReference type="PANTHER" id="PTHR12270:SF25">
    <property type="entry name" value="GLYCOSYLTRANSFERASE-LIKE PROTEIN LARGE"/>
    <property type="match status" value="1"/>
</dbReference>
<keyword evidence="8" id="KW-1185">Reference proteome</keyword>
<evidence type="ECO:0000256" key="1">
    <source>
        <dbReference type="ARBA" id="ARBA00004606"/>
    </source>
</evidence>
<dbReference type="SUPFAM" id="SSF53448">
    <property type="entry name" value="Nucleotide-diphospho-sugar transferases"/>
    <property type="match status" value="1"/>
</dbReference>
<dbReference type="Proteomes" id="UP000054007">
    <property type="component" value="Unassembled WGS sequence"/>
</dbReference>
<reference evidence="7 8" key="1">
    <citation type="journal article" date="2015" name="Fungal Genet. Biol.">
        <title>Evolution of novel wood decay mechanisms in Agaricales revealed by the genome sequences of Fistulina hepatica and Cylindrobasidium torrendii.</title>
        <authorList>
            <person name="Floudas D."/>
            <person name="Held B.W."/>
            <person name="Riley R."/>
            <person name="Nagy L.G."/>
            <person name="Koehler G."/>
            <person name="Ransdell A.S."/>
            <person name="Younus H."/>
            <person name="Chow J."/>
            <person name="Chiniquy J."/>
            <person name="Lipzen A."/>
            <person name="Tritt A."/>
            <person name="Sun H."/>
            <person name="Haridas S."/>
            <person name="LaButti K."/>
            <person name="Ohm R.A."/>
            <person name="Kues U."/>
            <person name="Blanchette R.A."/>
            <person name="Grigoriev I.V."/>
            <person name="Minto R.E."/>
            <person name="Hibbett D.S."/>
        </authorList>
    </citation>
    <scope>NUCLEOTIDE SEQUENCE [LARGE SCALE GENOMIC DNA]</scope>
    <source>
        <strain evidence="7 8">FP15055 ss-10</strain>
    </source>
</reference>
<evidence type="ECO:0000256" key="3">
    <source>
        <dbReference type="ARBA" id="ARBA00022968"/>
    </source>
</evidence>
<dbReference type="AlphaFoldDB" id="A0A0D7BC25"/>
<dbReference type="Pfam" id="PF13896">
    <property type="entry name" value="Glyco_transf_49"/>
    <property type="match status" value="2"/>
</dbReference>
<keyword evidence="4" id="KW-1133">Transmembrane helix</keyword>
<evidence type="ECO:0000256" key="4">
    <source>
        <dbReference type="ARBA" id="ARBA00022989"/>
    </source>
</evidence>
<evidence type="ECO:0000256" key="6">
    <source>
        <dbReference type="ARBA" id="ARBA00023180"/>
    </source>
</evidence>
<keyword evidence="3" id="KW-0735">Signal-anchor</keyword>
<protein>
    <submittedName>
        <fullName evidence="7">Glycosyltransferase family 49 protein</fullName>
    </submittedName>
</protein>
<evidence type="ECO:0000313" key="7">
    <source>
        <dbReference type="EMBL" id="KIY68073.1"/>
    </source>
</evidence>
<dbReference type="InterPro" id="IPR051292">
    <property type="entry name" value="Xyl/GlcA_transferase"/>
</dbReference>
<gene>
    <name evidence="7" type="ORF">CYLTODRAFT_431035</name>
</gene>
<proteinExistence type="predicted"/>
<comment type="subcellular location">
    <subcellularLocation>
        <location evidence="1">Membrane</location>
        <topology evidence="1">Single-pass type II membrane protein</topology>
    </subcellularLocation>
</comment>
<evidence type="ECO:0000313" key="8">
    <source>
        <dbReference type="Proteomes" id="UP000054007"/>
    </source>
</evidence>
<keyword evidence="5" id="KW-0472">Membrane</keyword>
<name>A0A0D7BC25_9AGAR</name>
<keyword evidence="2" id="KW-0812">Transmembrane</keyword>
<evidence type="ECO:0000256" key="2">
    <source>
        <dbReference type="ARBA" id="ARBA00022692"/>
    </source>
</evidence>
<dbReference type="Gene3D" id="3.90.550.10">
    <property type="entry name" value="Spore Coat Polysaccharide Biosynthesis Protein SpsA, Chain A"/>
    <property type="match status" value="1"/>
</dbReference>
<dbReference type="GO" id="GO:0016020">
    <property type="term" value="C:membrane"/>
    <property type="evidence" value="ECO:0007669"/>
    <property type="project" value="UniProtKB-SubCell"/>
</dbReference>